<dbReference type="AlphaFoldDB" id="A0A537J6B3"/>
<dbReference type="InterPro" id="IPR000868">
    <property type="entry name" value="Isochorismatase-like_dom"/>
</dbReference>
<dbReference type="Pfam" id="PF00857">
    <property type="entry name" value="Isochorismatase"/>
    <property type="match status" value="1"/>
</dbReference>
<dbReference type="InterPro" id="IPR036380">
    <property type="entry name" value="Isochorismatase-like_sf"/>
</dbReference>
<dbReference type="Proteomes" id="UP000320048">
    <property type="component" value="Unassembled WGS sequence"/>
</dbReference>
<gene>
    <name evidence="3" type="ORF">E6H04_11155</name>
</gene>
<dbReference type="EMBL" id="VBAO01000314">
    <property type="protein sequence ID" value="TMI79098.1"/>
    <property type="molecule type" value="Genomic_DNA"/>
</dbReference>
<dbReference type="Gene3D" id="3.40.50.850">
    <property type="entry name" value="Isochorismatase-like"/>
    <property type="match status" value="1"/>
</dbReference>
<evidence type="ECO:0000313" key="4">
    <source>
        <dbReference type="Proteomes" id="UP000320048"/>
    </source>
</evidence>
<dbReference type="InterPro" id="IPR050272">
    <property type="entry name" value="Isochorismatase-like_hydrls"/>
</dbReference>
<dbReference type="PANTHER" id="PTHR43540">
    <property type="entry name" value="PEROXYUREIDOACRYLATE/UREIDOACRYLATE AMIDOHYDROLASE-RELATED"/>
    <property type="match status" value="1"/>
</dbReference>
<dbReference type="GO" id="GO:0016787">
    <property type="term" value="F:hydrolase activity"/>
    <property type="evidence" value="ECO:0007669"/>
    <property type="project" value="UniProtKB-KW"/>
</dbReference>
<sequence>MAIWDDVIPKEEQALYERGGWGGRVGFGRRPALLVVDMYTAFVHPAYPFSSPSAPATVQAIRVVLNAARAAGCPVFFSKAQPRSIPAERGRWKVTATRQPIMADPAAYEIVPEVAPLEGETVIVKSAPSAFWGTDLAGYLIYHSVDTVIVTGTVTSGCVRDTALDAFNYNFRVVVPEECVCDRGMTSHKVTLFDIHMKYGDVVPMAEVLEYLNGVRQGEHARPVSARPSR</sequence>
<organism evidence="3 4">
    <name type="scientific">Candidatus Segetimicrobium genomatis</name>
    <dbReference type="NCBI Taxonomy" id="2569760"/>
    <lineage>
        <taxon>Bacteria</taxon>
        <taxon>Bacillati</taxon>
        <taxon>Candidatus Sysuimicrobiota</taxon>
        <taxon>Candidatus Sysuimicrobiia</taxon>
        <taxon>Candidatus Sysuimicrobiales</taxon>
        <taxon>Candidatus Segetimicrobiaceae</taxon>
        <taxon>Candidatus Segetimicrobium</taxon>
    </lineage>
</organism>
<protein>
    <submittedName>
        <fullName evidence="3">Isochorismatase family protein</fullName>
    </submittedName>
</protein>
<proteinExistence type="predicted"/>
<feature type="domain" description="Isochorismatase-like" evidence="2">
    <location>
        <begin position="32"/>
        <end position="201"/>
    </location>
</feature>
<dbReference type="SUPFAM" id="SSF52499">
    <property type="entry name" value="Isochorismatase-like hydrolases"/>
    <property type="match status" value="1"/>
</dbReference>
<accession>A0A537J6B3</accession>
<dbReference type="PANTHER" id="PTHR43540:SF1">
    <property type="entry name" value="ISOCHORISMATASE HYDROLASE"/>
    <property type="match status" value="1"/>
</dbReference>
<evidence type="ECO:0000313" key="3">
    <source>
        <dbReference type="EMBL" id="TMI79098.1"/>
    </source>
</evidence>
<reference evidence="3 4" key="1">
    <citation type="journal article" date="2019" name="Nat. Microbiol.">
        <title>Mediterranean grassland soil C-N compound turnover is dependent on rainfall and depth, and is mediated by genomically divergent microorganisms.</title>
        <authorList>
            <person name="Diamond S."/>
            <person name="Andeer P.F."/>
            <person name="Li Z."/>
            <person name="Crits-Christoph A."/>
            <person name="Burstein D."/>
            <person name="Anantharaman K."/>
            <person name="Lane K.R."/>
            <person name="Thomas B.C."/>
            <person name="Pan C."/>
            <person name="Northen T.R."/>
            <person name="Banfield J.F."/>
        </authorList>
    </citation>
    <scope>NUCLEOTIDE SEQUENCE [LARGE SCALE GENOMIC DNA]</scope>
    <source>
        <strain evidence="3">NP_7</strain>
    </source>
</reference>
<evidence type="ECO:0000256" key="1">
    <source>
        <dbReference type="ARBA" id="ARBA00022801"/>
    </source>
</evidence>
<name>A0A537J6B3_9BACT</name>
<evidence type="ECO:0000259" key="2">
    <source>
        <dbReference type="Pfam" id="PF00857"/>
    </source>
</evidence>
<keyword evidence="1" id="KW-0378">Hydrolase</keyword>
<comment type="caution">
    <text evidence="3">The sequence shown here is derived from an EMBL/GenBank/DDBJ whole genome shotgun (WGS) entry which is preliminary data.</text>
</comment>